<keyword evidence="2" id="KW-0472">Membrane</keyword>
<accession>A0ABD3RBT6</accession>
<dbReference type="AlphaFoldDB" id="A0ABD3RBT6"/>
<gene>
    <name evidence="3" type="ORF">ACHAXA_007037</name>
</gene>
<dbReference type="Proteomes" id="UP001530377">
    <property type="component" value="Unassembled WGS sequence"/>
</dbReference>
<proteinExistence type="predicted"/>
<dbReference type="EMBL" id="JALLPB020000331">
    <property type="protein sequence ID" value="KAL3810409.1"/>
    <property type="molecule type" value="Genomic_DNA"/>
</dbReference>
<comment type="caution">
    <text evidence="3">The sequence shown here is derived from an EMBL/GenBank/DDBJ whole genome shotgun (WGS) entry which is preliminary data.</text>
</comment>
<feature type="compositionally biased region" description="Low complexity" evidence="1">
    <location>
        <begin position="541"/>
        <end position="576"/>
    </location>
</feature>
<reference evidence="3 4" key="1">
    <citation type="submission" date="2024-10" db="EMBL/GenBank/DDBJ databases">
        <title>Updated reference genomes for cyclostephanoid diatoms.</title>
        <authorList>
            <person name="Roberts W.R."/>
            <person name="Alverson A.J."/>
        </authorList>
    </citation>
    <scope>NUCLEOTIDE SEQUENCE [LARGE SCALE GENOMIC DNA]</scope>
    <source>
        <strain evidence="3 4">AJA228-03</strain>
    </source>
</reference>
<keyword evidence="4" id="KW-1185">Reference proteome</keyword>
<organism evidence="3 4">
    <name type="scientific">Cyclostephanos tholiformis</name>
    <dbReference type="NCBI Taxonomy" id="382380"/>
    <lineage>
        <taxon>Eukaryota</taxon>
        <taxon>Sar</taxon>
        <taxon>Stramenopiles</taxon>
        <taxon>Ochrophyta</taxon>
        <taxon>Bacillariophyta</taxon>
        <taxon>Coscinodiscophyceae</taxon>
        <taxon>Thalassiosirophycidae</taxon>
        <taxon>Stephanodiscales</taxon>
        <taxon>Stephanodiscaceae</taxon>
        <taxon>Cyclostephanos</taxon>
    </lineage>
</organism>
<evidence type="ECO:0000256" key="2">
    <source>
        <dbReference type="SAM" id="Phobius"/>
    </source>
</evidence>
<evidence type="ECO:0000313" key="4">
    <source>
        <dbReference type="Proteomes" id="UP001530377"/>
    </source>
</evidence>
<feature type="transmembrane region" description="Helical" evidence="2">
    <location>
        <begin position="203"/>
        <end position="227"/>
    </location>
</feature>
<sequence>MSSPATPAIDGSSVLREMQRRHRLAVAASSSSASVASTVVARGARAMTTTATTAVGGGGDIAGSGNGVGAAAVVGNVDDGASGILQSRSVDALTDQVDRLASMAEDATAEGMEGGGSGSGVREGGTMDGPFDERGMALPTRHVTPFRAGFGEDYDDDVSSLPPATVVGGVGEEGAAPVGGGGIDEEDMEGYYHHQRSVSRRNVIIIAILVAFVGIVAVIGTAVGLALTKANPTDGGGGKEDAASGEVVDANSSSPKPSAAPTNAEPCVPIEFGIIFDEYPDEFGWMLVEGSEYDPNNDDPNAYVVVWESKYYDPLVYASRADTFAECVPPGNYTFVYIDSGGDGICCYYGEGRYVLSTMGMIIAIGGTMDAEEETTSFALPYVEPDPIDEDEDGRDDRLGWLLPYGFTNATMTEGVDCENFRFVVRTNEYGVETTWELFEGRDASSGELIADGGPYGSEYTHVVDYCLASPGEYVLYVYDYDGDGLCCESGDGSFIVKSGDIMIVDNDGRFGELNITRFVLPADGSVSFEDFGTLSPTEATVSPSRTPSATPTISPTVTPSSTSTISPVVGPSGPSLPTGFSSLFTASPTISPTSRPTLAPARPDELDTVEEDKESTPFPTFSPPA</sequence>
<feature type="region of interest" description="Disordered" evidence="1">
    <location>
        <begin position="230"/>
        <end position="264"/>
    </location>
</feature>
<evidence type="ECO:0000313" key="3">
    <source>
        <dbReference type="EMBL" id="KAL3810409.1"/>
    </source>
</evidence>
<feature type="region of interest" description="Disordered" evidence="1">
    <location>
        <begin position="537"/>
        <end position="626"/>
    </location>
</feature>
<feature type="compositionally biased region" description="Low complexity" evidence="1">
    <location>
        <begin position="250"/>
        <end position="264"/>
    </location>
</feature>
<keyword evidence="2" id="KW-0812">Transmembrane</keyword>
<protein>
    <submittedName>
        <fullName evidence="3">Uncharacterized protein</fullName>
    </submittedName>
</protein>
<feature type="compositionally biased region" description="Polar residues" evidence="1">
    <location>
        <begin position="579"/>
        <end position="597"/>
    </location>
</feature>
<name>A0ABD3RBT6_9STRA</name>
<evidence type="ECO:0000256" key="1">
    <source>
        <dbReference type="SAM" id="MobiDB-lite"/>
    </source>
</evidence>
<keyword evidence="2" id="KW-1133">Transmembrane helix</keyword>